<dbReference type="EMBL" id="CP097330">
    <property type="protein sequence ID" value="URF05036.1"/>
    <property type="molecule type" value="Genomic_DNA"/>
</dbReference>
<gene>
    <name evidence="1" type="ORF">M5D45_04145</name>
</gene>
<protein>
    <submittedName>
        <fullName evidence="1">DNA-binding response regulator</fullName>
    </submittedName>
</protein>
<dbReference type="Proteomes" id="UP001056132">
    <property type="component" value="Chromosome 1"/>
</dbReference>
<organism evidence="1 2">
    <name type="scientific">Cupriavidus campinensis</name>
    <dbReference type="NCBI Taxonomy" id="151783"/>
    <lineage>
        <taxon>Bacteria</taxon>
        <taxon>Pseudomonadati</taxon>
        <taxon>Pseudomonadota</taxon>
        <taxon>Betaproteobacteria</taxon>
        <taxon>Burkholderiales</taxon>
        <taxon>Burkholderiaceae</taxon>
        <taxon>Cupriavidus</taxon>
    </lineage>
</organism>
<dbReference type="KEGG" id="ccam:M5D45_04145"/>
<dbReference type="RefSeq" id="WP_186296952.1">
    <property type="nucleotide sequence ID" value="NZ_CAJPVH010000003.1"/>
</dbReference>
<reference evidence="1" key="2">
    <citation type="submission" date="2022-05" db="EMBL/GenBank/DDBJ databases">
        <authorList>
            <person name="Kunte H.-J."/>
        </authorList>
    </citation>
    <scope>NUCLEOTIDE SEQUENCE</scope>
    <source>
        <strain evidence="1">G5</strain>
    </source>
</reference>
<dbReference type="AlphaFoldDB" id="A0AAE9L2Y8"/>
<evidence type="ECO:0000313" key="2">
    <source>
        <dbReference type="Proteomes" id="UP001056132"/>
    </source>
</evidence>
<keyword evidence="1" id="KW-0238">DNA-binding</keyword>
<evidence type="ECO:0000313" key="1">
    <source>
        <dbReference type="EMBL" id="URF05036.1"/>
    </source>
</evidence>
<reference evidence="1" key="1">
    <citation type="journal article" date="2022" name="Microbiol. Resour. Announc.">
        <title>Genome Sequence of Cupriavidus campinensis Strain G5, a Member of a Bacterial Consortium Capable of Polyethylene Degradation.</title>
        <authorList>
            <person name="Schneider B."/>
            <person name="Pfeiffer F."/>
            <person name="Dyall-Smith M."/>
            <person name="Kunte H.J."/>
        </authorList>
    </citation>
    <scope>NUCLEOTIDE SEQUENCE</scope>
    <source>
        <strain evidence="1">G5</strain>
    </source>
</reference>
<proteinExistence type="predicted"/>
<dbReference type="GO" id="GO:0003677">
    <property type="term" value="F:DNA binding"/>
    <property type="evidence" value="ECO:0007669"/>
    <property type="project" value="UniProtKB-KW"/>
</dbReference>
<name>A0AAE9L2Y8_9BURK</name>
<sequence>MRAIIIDSQPLVRIGILRMLEHLPDIGPIRSTDPESIGTLPVTDERVLVVYGMSSETTDNWGLLRRLHRRMPQARILLLSDNVWLHVPSSLQVCGVVEQAPKSASIERLEAAIQHLLGSAGALPQPAPRSDAWQPLHLPQALLAPAAR</sequence>
<accession>A0AAE9L2Y8</accession>
<dbReference type="InterPro" id="IPR011006">
    <property type="entry name" value="CheY-like_superfamily"/>
</dbReference>
<dbReference type="SUPFAM" id="SSF52172">
    <property type="entry name" value="CheY-like"/>
    <property type="match status" value="1"/>
</dbReference>